<dbReference type="HAMAP" id="MF_01458">
    <property type="entry name" value="FtsH"/>
    <property type="match status" value="1"/>
</dbReference>
<keyword evidence="7" id="KW-0479">Metal-binding</keyword>
<evidence type="ECO:0000256" key="9">
    <source>
        <dbReference type="ARBA" id="ARBA00022801"/>
    </source>
</evidence>
<dbReference type="SMART" id="SM00382">
    <property type="entry name" value="AAA"/>
    <property type="match status" value="1"/>
</dbReference>
<dbReference type="InterPro" id="IPR027417">
    <property type="entry name" value="P-loop_NTPase"/>
</dbReference>
<dbReference type="Gene3D" id="1.10.8.60">
    <property type="match status" value="1"/>
</dbReference>
<dbReference type="GO" id="GO:0004222">
    <property type="term" value="F:metalloendopeptidase activity"/>
    <property type="evidence" value="ECO:0007669"/>
    <property type="project" value="InterPro"/>
</dbReference>
<protein>
    <submittedName>
        <fullName evidence="17">ATP-dependent zinc metalloprotease FTSH 4, mitochondrial</fullName>
    </submittedName>
</protein>
<dbReference type="CDD" id="cd19501">
    <property type="entry name" value="RecA-like_FtsH"/>
    <property type="match status" value="1"/>
</dbReference>
<dbReference type="GO" id="GO:0141164">
    <property type="term" value="P:mitochondrial protein quality control"/>
    <property type="evidence" value="ECO:0007669"/>
    <property type="project" value="UniProtKB-ARBA"/>
</dbReference>
<dbReference type="Gene3D" id="1.20.58.760">
    <property type="entry name" value="Peptidase M41"/>
    <property type="match status" value="1"/>
</dbReference>
<evidence type="ECO:0000256" key="5">
    <source>
        <dbReference type="ARBA" id="ARBA00010550"/>
    </source>
</evidence>
<accession>A0AAD5UL83</accession>
<keyword evidence="12 17" id="KW-0482">Metalloprotease</keyword>
<keyword evidence="18" id="KW-1185">Reference proteome</keyword>
<reference evidence="17" key="1">
    <citation type="submission" date="2020-05" db="EMBL/GenBank/DDBJ databases">
        <title>Phylogenomic resolution of chytrid fungi.</title>
        <authorList>
            <person name="Stajich J.E."/>
            <person name="Amses K."/>
            <person name="Simmons R."/>
            <person name="Seto K."/>
            <person name="Myers J."/>
            <person name="Bonds A."/>
            <person name="Quandt C.A."/>
            <person name="Barry K."/>
            <person name="Liu P."/>
            <person name="Grigoriev I."/>
            <person name="Longcore J.E."/>
            <person name="James T.Y."/>
        </authorList>
    </citation>
    <scope>NUCLEOTIDE SEQUENCE</scope>
    <source>
        <strain evidence="17">PLAUS21</strain>
    </source>
</reference>
<keyword evidence="13" id="KW-0496">Mitochondrion</keyword>
<evidence type="ECO:0000313" key="17">
    <source>
        <dbReference type="EMBL" id="KAJ3258284.1"/>
    </source>
</evidence>
<gene>
    <name evidence="17" type="primary">FTSH4</name>
    <name evidence="17" type="ORF">HK103_003765</name>
</gene>
<comment type="similarity">
    <text evidence="5">In the N-terminal section; belongs to the AAA ATPase family.</text>
</comment>
<dbReference type="NCBIfam" id="TIGR01241">
    <property type="entry name" value="FtsH_fam"/>
    <property type="match status" value="1"/>
</dbReference>
<evidence type="ECO:0000256" key="11">
    <source>
        <dbReference type="ARBA" id="ARBA00022840"/>
    </source>
</evidence>
<dbReference type="InterPro" id="IPR041569">
    <property type="entry name" value="AAA_lid_3"/>
</dbReference>
<feature type="domain" description="AAA+ ATPase" evidence="16">
    <location>
        <begin position="274"/>
        <end position="410"/>
    </location>
</feature>
<dbReference type="PANTHER" id="PTHR23076:SF97">
    <property type="entry name" value="ATP-DEPENDENT ZINC METALLOPROTEASE YME1L1"/>
    <property type="match status" value="1"/>
</dbReference>
<dbReference type="Gene3D" id="3.40.50.300">
    <property type="entry name" value="P-loop containing nucleotide triphosphate hydrolases"/>
    <property type="match status" value="1"/>
</dbReference>
<evidence type="ECO:0000256" key="10">
    <source>
        <dbReference type="ARBA" id="ARBA00022833"/>
    </source>
</evidence>
<evidence type="ECO:0000256" key="8">
    <source>
        <dbReference type="ARBA" id="ARBA00022741"/>
    </source>
</evidence>
<evidence type="ECO:0000256" key="1">
    <source>
        <dbReference type="ARBA" id="ARBA00001947"/>
    </source>
</evidence>
<keyword evidence="8 15" id="KW-0547">Nucleotide-binding</keyword>
<evidence type="ECO:0000256" key="2">
    <source>
        <dbReference type="ARBA" id="ARBA00004173"/>
    </source>
</evidence>
<keyword evidence="14" id="KW-0472">Membrane</keyword>
<keyword evidence="10" id="KW-0862">Zinc</keyword>
<organism evidence="17 18">
    <name type="scientific">Boothiomyces macroporosus</name>
    <dbReference type="NCBI Taxonomy" id="261099"/>
    <lineage>
        <taxon>Eukaryota</taxon>
        <taxon>Fungi</taxon>
        <taxon>Fungi incertae sedis</taxon>
        <taxon>Chytridiomycota</taxon>
        <taxon>Chytridiomycota incertae sedis</taxon>
        <taxon>Chytridiomycetes</taxon>
        <taxon>Rhizophydiales</taxon>
        <taxon>Terramycetaceae</taxon>
        <taxon>Boothiomyces</taxon>
    </lineage>
</organism>
<dbReference type="Proteomes" id="UP001210925">
    <property type="component" value="Unassembled WGS sequence"/>
</dbReference>
<dbReference type="InterPro" id="IPR000642">
    <property type="entry name" value="Peptidase_M41"/>
</dbReference>
<dbReference type="GO" id="GO:0005743">
    <property type="term" value="C:mitochondrial inner membrane"/>
    <property type="evidence" value="ECO:0007669"/>
    <property type="project" value="TreeGrafter"/>
</dbReference>
<dbReference type="GO" id="GO:0016887">
    <property type="term" value="F:ATP hydrolysis activity"/>
    <property type="evidence" value="ECO:0007669"/>
    <property type="project" value="InterPro"/>
</dbReference>
<evidence type="ECO:0000256" key="12">
    <source>
        <dbReference type="ARBA" id="ARBA00023049"/>
    </source>
</evidence>
<evidence type="ECO:0000256" key="4">
    <source>
        <dbReference type="ARBA" id="ARBA00010044"/>
    </source>
</evidence>
<name>A0AAD5UL83_9FUNG</name>
<dbReference type="SUPFAM" id="SSF140990">
    <property type="entry name" value="FtsH protease domain-like"/>
    <property type="match status" value="1"/>
</dbReference>
<comment type="cofactor">
    <cofactor evidence="1">
        <name>Zn(2+)</name>
        <dbReference type="ChEBI" id="CHEBI:29105"/>
    </cofactor>
</comment>
<evidence type="ECO:0000256" key="6">
    <source>
        <dbReference type="ARBA" id="ARBA00022670"/>
    </source>
</evidence>
<dbReference type="InterPro" id="IPR003960">
    <property type="entry name" value="ATPase_AAA_CS"/>
</dbReference>
<evidence type="ECO:0000256" key="15">
    <source>
        <dbReference type="RuleBase" id="RU003651"/>
    </source>
</evidence>
<keyword evidence="9" id="KW-0378">Hydrolase</keyword>
<evidence type="ECO:0000256" key="7">
    <source>
        <dbReference type="ARBA" id="ARBA00022723"/>
    </source>
</evidence>
<dbReference type="GO" id="GO:0046872">
    <property type="term" value="F:metal ion binding"/>
    <property type="evidence" value="ECO:0007669"/>
    <property type="project" value="UniProtKB-KW"/>
</dbReference>
<dbReference type="Pfam" id="PF01434">
    <property type="entry name" value="Peptidase_M41"/>
    <property type="match status" value="1"/>
</dbReference>
<dbReference type="InterPro" id="IPR003959">
    <property type="entry name" value="ATPase_AAA_core"/>
</dbReference>
<evidence type="ECO:0000313" key="18">
    <source>
        <dbReference type="Proteomes" id="UP001210925"/>
    </source>
</evidence>
<comment type="similarity">
    <text evidence="15">Belongs to the AAA ATPase family.</text>
</comment>
<dbReference type="Pfam" id="PF00004">
    <property type="entry name" value="AAA"/>
    <property type="match status" value="1"/>
</dbReference>
<evidence type="ECO:0000256" key="14">
    <source>
        <dbReference type="ARBA" id="ARBA00023136"/>
    </source>
</evidence>
<dbReference type="EMBL" id="JADGKB010000029">
    <property type="protein sequence ID" value="KAJ3258284.1"/>
    <property type="molecule type" value="Genomic_DNA"/>
</dbReference>
<keyword evidence="11 15" id="KW-0067">ATP-binding</keyword>
<dbReference type="SUPFAM" id="SSF52540">
    <property type="entry name" value="P-loop containing nucleoside triphosphate hydrolases"/>
    <property type="match status" value="1"/>
</dbReference>
<evidence type="ECO:0000259" key="16">
    <source>
        <dbReference type="SMART" id="SM00382"/>
    </source>
</evidence>
<proteinExistence type="inferred from homology"/>
<dbReference type="AlphaFoldDB" id="A0AAD5UL83"/>
<dbReference type="GO" id="GO:0005524">
    <property type="term" value="F:ATP binding"/>
    <property type="evidence" value="ECO:0007669"/>
    <property type="project" value="UniProtKB-KW"/>
</dbReference>
<sequence length="673" mass="74376">MLRAGKKISIPSIFKRTFFAERKLFKLEQEANEPLNKKDASKQRALFKELYTSGNFKKVIQRFETQPQLPPPSMRYPPEIRNEDVLAIQSDPVILEMYLSSLVMDGKSSKLIEKLSPIYQQSGNITPPPPPEPIIPSTSESRVHWMKTDLNQFQNSIDRSQPNSQYSSFNKGLPRKDEGPIQVVLSEAWSWSKFSRNIGTKLIYGILLITGLSVVLDQQGILKNGMNNEVEPLTSGSTVTFNDVQGVDEAKHELEEIVAFLKEPSKFMELGGKLPKGILLYGPPGTGKTHLARAVAGEAGVPFFQMSGSEFDELYVGVGARRVRELFAAAKKRSPCIIFIDELDAVGSKRSGKDQSYMRQTLNQLLVEMDGFNSSSGVILIAATNTPDSLDKALVRPGRFDRLVPVPLPDVKGRQQILKVHMRDVAFGPDVNPEIIARGTPGFSGADLANLVNQAAIKASKDQAKAVTMKELEWAKDKIIMGAEKKSAVITPKNKEMTAYHEGGHTLVALYTKGAMPLHKVTVIPRGNALGVTVMLPEADRSNYTKEELFASLDVAMGGRVAEELIYGAQNVTTGASNDLENATRTARSMVLKYGMSDTIGLISWSEDDFARASPATKAAIELEIKNMLNNSYSRVAQLLKSRERELHQLAKSLVEEETLDLEQVRKVISSRK</sequence>
<dbReference type="FunFam" id="1.10.8.60:FF:000001">
    <property type="entry name" value="ATP-dependent zinc metalloprotease FtsH"/>
    <property type="match status" value="1"/>
</dbReference>
<comment type="similarity">
    <text evidence="4">In the C-terminal section; belongs to the peptidase M41 family.</text>
</comment>
<keyword evidence="6" id="KW-0645">Protease</keyword>
<dbReference type="PROSITE" id="PS00674">
    <property type="entry name" value="AAA"/>
    <property type="match status" value="1"/>
</dbReference>
<comment type="caution">
    <text evidence="17">The sequence shown here is derived from an EMBL/GenBank/DDBJ whole genome shotgun (WGS) entry which is preliminary data.</text>
</comment>
<dbReference type="Pfam" id="PF17862">
    <property type="entry name" value="AAA_lid_3"/>
    <property type="match status" value="1"/>
</dbReference>
<evidence type="ECO:0000256" key="13">
    <source>
        <dbReference type="ARBA" id="ARBA00023128"/>
    </source>
</evidence>
<dbReference type="GO" id="GO:0007005">
    <property type="term" value="P:mitochondrion organization"/>
    <property type="evidence" value="ECO:0007669"/>
    <property type="project" value="TreeGrafter"/>
</dbReference>
<dbReference type="FunFam" id="3.40.50.300:FF:000175">
    <property type="entry name" value="ATP-dependent zinc metalloprotease FTSH 4"/>
    <property type="match status" value="1"/>
</dbReference>
<comment type="subcellular location">
    <subcellularLocation>
        <location evidence="3">Membrane</location>
    </subcellularLocation>
    <subcellularLocation>
        <location evidence="2">Mitochondrion</location>
    </subcellularLocation>
</comment>
<evidence type="ECO:0000256" key="3">
    <source>
        <dbReference type="ARBA" id="ARBA00004370"/>
    </source>
</evidence>
<dbReference type="InterPro" id="IPR037219">
    <property type="entry name" value="Peptidase_M41-like"/>
</dbReference>
<dbReference type="FunFam" id="1.20.58.760:FF:000002">
    <property type="entry name" value="ATP-dependent zinc metalloprotease FtsH"/>
    <property type="match status" value="1"/>
</dbReference>
<dbReference type="PANTHER" id="PTHR23076">
    <property type="entry name" value="METALLOPROTEASE M41 FTSH"/>
    <property type="match status" value="1"/>
</dbReference>
<dbReference type="InterPro" id="IPR003593">
    <property type="entry name" value="AAA+_ATPase"/>
</dbReference>
<dbReference type="GO" id="GO:0004176">
    <property type="term" value="F:ATP-dependent peptidase activity"/>
    <property type="evidence" value="ECO:0007669"/>
    <property type="project" value="InterPro"/>
</dbReference>
<dbReference type="InterPro" id="IPR005936">
    <property type="entry name" value="FtsH"/>
</dbReference>